<protein>
    <recommendedName>
        <fullName evidence="3">FERM domain-containing protein</fullName>
    </recommendedName>
</protein>
<dbReference type="AlphaFoldDB" id="W2SV25"/>
<dbReference type="STRING" id="51031.W2SV25"/>
<evidence type="ECO:0000313" key="1">
    <source>
        <dbReference type="EMBL" id="ETN72552.1"/>
    </source>
</evidence>
<reference evidence="2" key="1">
    <citation type="journal article" date="2014" name="Nat. Genet.">
        <title>Genome of the human hookworm Necator americanus.</title>
        <authorList>
            <person name="Tang Y.T."/>
            <person name="Gao X."/>
            <person name="Rosa B.A."/>
            <person name="Abubucker S."/>
            <person name="Hallsworth-Pepin K."/>
            <person name="Martin J."/>
            <person name="Tyagi R."/>
            <person name="Heizer E."/>
            <person name="Zhang X."/>
            <person name="Bhonagiri-Palsikar V."/>
            <person name="Minx P."/>
            <person name="Warren W.C."/>
            <person name="Wang Q."/>
            <person name="Zhan B."/>
            <person name="Hotez P.J."/>
            <person name="Sternberg P.W."/>
            <person name="Dougall A."/>
            <person name="Gaze S.T."/>
            <person name="Mulvenna J."/>
            <person name="Sotillo J."/>
            <person name="Ranganathan S."/>
            <person name="Rabelo E.M."/>
            <person name="Wilson R.K."/>
            <person name="Felgner P.L."/>
            <person name="Bethony J."/>
            <person name="Hawdon J.M."/>
            <person name="Gasser R.B."/>
            <person name="Loukas A."/>
            <person name="Mitreva M."/>
        </authorList>
    </citation>
    <scope>NUCLEOTIDE SEQUENCE [LARGE SCALE GENOMIC DNA]</scope>
</reference>
<name>W2SV25_NECAM</name>
<gene>
    <name evidence="1" type="ORF">NECAME_04455</name>
</gene>
<organism evidence="1 2">
    <name type="scientific">Necator americanus</name>
    <name type="common">Human hookworm</name>
    <dbReference type="NCBI Taxonomy" id="51031"/>
    <lineage>
        <taxon>Eukaryota</taxon>
        <taxon>Metazoa</taxon>
        <taxon>Ecdysozoa</taxon>
        <taxon>Nematoda</taxon>
        <taxon>Chromadorea</taxon>
        <taxon>Rhabditida</taxon>
        <taxon>Rhabditina</taxon>
        <taxon>Rhabditomorpha</taxon>
        <taxon>Strongyloidea</taxon>
        <taxon>Ancylostomatidae</taxon>
        <taxon>Bunostominae</taxon>
        <taxon>Necator</taxon>
    </lineage>
</organism>
<dbReference type="Proteomes" id="UP000053676">
    <property type="component" value="Unassembled WGS sequence"/>
</dbReference>
<proteinExistence type="predicted"/>
<dbReference type="OrthoDB" id="5862331at2759"/>
<evidence type="ECO:0008006" key="3">
    <source>
        <dbReference type="Google" id="ProtNLM"/>
    </source>
</evidence>
<dbReference type="KEGG" id="nai:NECAME_04455"/>
<evidence type="ECO:0000313" key="2">
    <source>
        <dbReference type="Proteomes" id="UP000053676"/>
    </source>
</evidence>
<accession>W2SV25</accession>
<dbReference type="EMBL" id="KI663873">
    <property type="protein sequence ID" value="ETN72552.1"/>
    <property type="molecule type" value="Genomic_DNA"/>
</dbReference>
<sequence length="141" mass="16073">MEWVWSLARSNTVSALIVFVNTNIDPRAGLLVRHPGKTGRPTISIDYDLIDHLVVRRESEISSLISIRLKSNPDQGLEFLVDKDDIDDLVVYICGYQLIHCNRNLTCDIDDSPPPKLEPPTNRKRISCVYEKLLLIQQCTQ</sequence>
<keyword evidence="2" id="KW-1185">Reference proteome</keyword>